<evidence type="ECO:0000256" key="10">
    <source>
        <dbReference type="ARBA" id="ARBA00022490"/>
    </source>
</evidence>
<dbReference type="EMBL" id="CAHIKZ030005372">
    <property type="protein sequence ID" value="CAE1323443.1"/>
    <property type="molecule type" value="Genomic_DNA"/>
</dbReference>
<dbReference type="InterPro" id="IPR036178">
    <property type="entry name" value="Formintransfe-cycloase-like_sf"/>
</dbReference>
<evidence type="ECO:0000256" key="19">
    <source>
        <dbReference type="ARBA" id="ARBA00025915"/>
    </source>
</evidence>
<evidence type="ECO:0000256" key="16">
    <source>
        <dbReference type="ARBA" id="ARBA00023239"/>
    </source>
</evidence>
<evidence type="ECO:0000259" key="22">
    <source>
        <dbReference type="SMART" id="SM01222"/>
    </source>
</evidence>
<dbReference type="GO" id="GO:0030409">
    <property type="term" value="F:glutamate formimidoyltransferase activity"/>
    <property type="evidence" value="ECO:0007669"/>
    <property type="project" value="UniProtKB-EC"/>
</dbReference>
<reference evidence="23" key="1">
    <citation type="submission" date="2021-01" db="EMBL/GenBank/DDBJ databases">
        <authorList>
            <person name="Li R."/>
            <person name="Bekaert M."/>
        </authorList>
    </citation>
    <scope>NUCLEOTIDE SEQUENCE</scope>
    <source>
        <strain evidence="23">Farmed</strain>
    </source>
</reference>
<evidence type="ECO:0000256" key="8">
    <source>
        <dbReference type="ARBA" id="ARBA00012998"/>
    </source>
</evidence>
<keyword evidence="17" id="KW-0511">Multifunctional enzyme</keyword>
<dbReference type="InterPro" id="IPR051623">
    <property type="entry name" value="FTCD"/>
</dbReference>
<evidence type="ECO:0000256" key="13">
    <source>
        <dbReference type="ARBA" id="ARBA00022954"/>
    </source>
</evidence>
<dbReference type="InterPro" id="IPR007044">
    <property type="entry name" value="Cyclodeamin/CycHdrlase"/>
</dbReference>
<evidence type="ECO:0000256" key="9">
    <source>
        <dbReference type="ARBA" id="ARBA00017787"/>
    </source>
</evidence>
<dbReference type="PANTHER" id="PTHR12234:SF0">
    <property type="entry name" value="FORMIMIDOYLTRANSFERASE-CYCLODEAMINASE"/>
    <property type="match status" value="1"/>
</dbReference>
<dbReference type="GO" id="GO:0005794">
    <property type="term" value="C:Golgi apparatus"/>
    <property type="evidence" value="ECO:0007669"/>
    <property type="project" value="UniProtKB-SubCell"/>
</dbReference>
<keyword evidence="13" id="KW-0290">Folate-binding</keyword>
<organism evidence="23 24">
    <name type="scientific">Acanthosepion pharaonis</name>
    <name type="common">Pharaoh cuttlefish</name>
    <name type="synonym">Sepia pharaonis</name>
    <dbReference type="NCBI Taxonomy" id="158019"/>
    <lineage>
        <taxon>Eukaryota</taxon>
        <taxon>Metazoa</taxon>
        <taxon>Spiralia</taxon>
        <taxon>Lophotrochozoa</taxon>
        <taxon>Mollusca</taxon>
        <taxon>Cephalopoda</taxon>
        <taxon>Coleoidea</taxon>
        <taxon>Decapodiformes</taxon>
        <taxon>Sepiida</taxon>
        <taxon>Sepiina</taxon>
        <taxon>Sepiidae</taxon>
        <taxon>Acanthosepion</taxon>
    </lineage>
</organism>
<dbReference type="GO" id="GO:0019556">
    <property type="term" value="P:L-histidine catabolic process to glutamate and formamide"/>
    <property type="evidence" value="ECO:0007669"/>
    <property type="project" value="UniProtKB-UniPathway"/>
</dbReference>
<dbReference type="PANTHER" id="PTHR12234">
    <property type="entry name" value="FORMIMINOTRANSFERASE-CYCLODEAMINASE"/>
    <property type="match status" value="1"/>
</dbReference>
<keyword evidence="11 23" id="KW-0808">Transferase</keyword>
<evidence type="ECO:0000256" key="6">
    <source>
        <dbReference type="ARBA" id="ARBA00010825"/>
    </source>
</evidence>
<dbReference type="FunFam" id="1.20.120.680:FF:000001">
    <property type="entry name" value="Formimidoyltransferase cyclodeaminase"/>
    <property type="match status" value="1"/>
</dbReference>
<evidence type="ECO:0000256" key="7">
    <source>
        <dbReference type="ARBA" id="ARBA00012252"/>
    </source>
</evidence>
<evidence type="ECO:0000256" key="3">
    <source>
        <dbReference type="ARBA" id="ARBA00004555"/>
    </source>
</evidence>
<comment type="function">
    <text evidence="18">Folate-dependent enzyme, that displays both transferase and deaminase activity. Serves to channel one-carbon units from formiminoglutamate to the folate pool.</text>
</comment>
<keyword evidence="16 23" id="KW-0456">Lyase</keyword>
<evidence type="ECO:0000313" key="23">
    <source>
        <dbReference type="EMBL" id="CAE1323443.1"/>
    </source>
</evidence>
<dbReference type="UniPathway" id="UPA00379">
    <property type="reaction ID" value="UER00555"/>
</dbReference>
<protein>
    <recommendedName>
        <fullName evidence="9">Formimidoyltransferase-cyclodeaminase</fullName>
        <ecNumber evidence="7">2.1.2.5</ecNumber>
        <ecNumber evidence="8">4.3.1.4</ecNumber>
    </recommendedName>
    <alternativeName>
        <fullName evidence="20">Formiminotransferase-cyclodeaminase</fullName>
    </alternativeName>
</protein>
<feature type="domain" description="Formiminotransferase N-terminal subdomain" evidence="22">
    <location>
        <begin position="1"/>
        <end position="93"/>
    </location>
</feature>
<dbReference type="InterPro" id="IPR013802">
    <property type="entry name" value="Formiminotransferase_C"/>
</dbReference>
<dbReference type="GO" id="GO:0019557">
    <property type="term" value="P:L-histidine catabolic process to glutamate and formate"/>
    <property type="evidence" value="ECO:0007669"/>
    <property type="project" value="UniProtKB-UniPathway"/>
</dbReference>
<dbReference type="InterPro" id="IPR012886">
    <property type="entry name" value="Formiminotransferase_N"/>
</dbReference>
<keyword evidence="24" id="KW-1185">Reference proteome</keyword>
<dbReference type="GO" id="GO:0005542">
    <property type="term" value="F:folic acid binding"/>
    <property type="evidence" value="ECO:0007669"/>
    <property type="project" value="UniProtKB-KW"/>
</dbReference>
<evidence type="ECO:0000256" key="12">
    <source>
        <dbReference type="ARBA" id="ARBA00022808"/>
    </source>
</evidence>
<evidence type="ECO:0000256" key="20">
    <source>
        <dbReference type="ARBA" id="ARBA00030029"/>
    </source>
</evidence>
<comment type="similarity">
    <text evidence="5">In the N-terminal section; belongs to the formiminotransferase family.</text>
</comment>
<comment type="pathway">
    <text evidence="4">Amino-acid degradation; L-histidine degradation into L-glutamate; L-glutamate from N-formimidoyl-L-glutamate (transferase route): step 1/1.</text>
</comment>
<dbReference type="InterPro" id="IPR022384">
    <property type="entry name" value="FormiminoTrfase_cat_dom_sf"/>
</dbReference>
<evidence type="ECO:0000256" key="17">
    <source>
        <dbReference type="ARBA" id="ARBA00023268"/>
    </source>
</evidence>
<dbReference type="AlphaFoldDB" id="A0A812EM04"/>
<dbReference type="InterPro" id="IPR037064">
    <property type="entry name" value="Formiminotransferase_N_sf"/>
</dbReference>
<dbReference type="Gene3D" id="3.30.70.670">
    <property type="entry name" value="Formiminotransferase, C-terminal subdomain"/>
    <property type="match status" value="1"/>
</dbReference>
<evidence type="ECO:0000313" key="24">
    <source>
        <dbReference type="Proteomes" id="UP000597762"/>
    </source>
</evidence>
<sequence>MDVCPFIPVRNATMDDCIKCAETVGQKLAEELQVPVYLYGEAARTPKRKLLSTIRAGEYEGLADKIKDPDWQPDFGPANFVKSWGGTVIGARKYLIAFNVNLLSTKEQAHRIALNVREQGRKDQPGRLKKVQGIGWYLKEYNMAQVSLNLLDYEVTPLHVVFEEIKKDAKELKLPVVGSQIVGLVPLQSFLMTADFYIQKEELFIIDVDQKINLVSVESFLPYLISYMLSDSNTPLLDMTVNSFIDNVGSRSPAPGGGSVAALCASLGAALGAMVGQLTYGKRQFAELDDKMRKLIPPLHEKMLELKKFIDADSKAFETYMAALKMTNATEEEKAQKEIAKKNAMINAVKVPLTVAQLISELWSTLEEMAKYGNINCKSDIQTGVRLLEAATWGAYYNVMINLNSVKDEPLKSNFMDDINKFKQLMVASSSKILQIIDERES</sequence>
<dbReference type="SMART" id="SM01222">
    <property type="entry name" value="FTCD_N"/>
    <property type="match status" value="1"/>
</dbReference>
<proteinExistence type="inferred from homology"/>
<dbReference type="InterPro" id="IPR037070">
    <property type="entry name" value="Formiminotransferase_C_sf"/>
</dbReference>
<evidence type="ECO:0000256" key="5">
    <source>
        <dbReference type="ARBA" id="ARBA00008297"/>
    </source>
</evidence>
<name>A0A812EM04_ACAPH</name>
<dbReference type="SUPFAM" id="SSF55116">
    <property type="entry name" value="Formiminotransferase domain of formiminotransferase-cyclodeaminase"/>
    <property type="match status" value="2"/>
</dbReference>
<dbReference type="Pfam" id="PF02971">
    <property type="entry name" value="FTCD"/>
    <property type="match status" value="1"/>
</dbReference>
<evidence type="ECO:0000256" key="11">
    <source>
        <dbReference type="ARBA" id="ARBA00022679"/>
    </source>
</evidence>
<evidence type="ECO:0000256" key="18">
    <source>
        <dbReference type="ARBA" id="ARBA00025506"/>
    </source>
</evidence>
<dbReference type="GO" id="GO:0030412">
    <property type="term" value="F:formimidoyltetrahydrofolate cyclodeaminase activity"/>
    <property type="evidence" value="ECO:0007669"/>
    <property type="project" value="UniProtKB-EC"/>
</dbReference>
<dbReference type="SUPFAM" id="SSF101262">
    <property type="entry name" value="Methenyltetrahydrofolate cyclohydrolase-like"/>
    <property type="match status" value="1"/>
</dbReference>
<dbReference type="GO" id="GO:0005814">
    <property type="term" value="C:centriole"/>
    <property type="evidence" value="ECO:0007669"/>
    <property type="project" value="UniProtKB-SubCell"/>
</dbReference>
<comment type="similarity">
    <text evidence="6">In the C-terminal section; belongs to the cyclodeaminase/cyclohydrolase family.</text>
</comment>
<dbReference type="InterPro" id="IPR004227">
    <property type="entry name" value="Formiminotransferase_cat"/>
</dbReference>
<dbReference type="Pfam" id="PF04961">
    <property type="entry name" value="FTCD_C"/>
    <property type="match status" value="1"/>
</dbReference>
<evidence type="ECO:0000256" key="2">
    <source>
        <dbReference type="ARBA" id="ARBA00004114"/>
    </source>
</evidence>
<keyword evidence="14" id="KW-0333">Golgi apparatus</keyword>
<accession>A0A812EM04</accession>
<dbReference type="Gene3D" id="1.20.120.680">
    <property type="entry name" value="Formiminotetrahydrofolate cyclodeaminase monomer, up-and-down helical bundle"/>
    <property type="match status" value="1"/>
</dbReference>
<dbReference type="Pfam" id="PF07837">
    <property type="entry name" value="FTCD_N"/>
    <property type="match status" value="1"/>
</dbReference>
<evidence type="ECO:0000256" key="14">
    <source>
        <dbReference type="ARBA" id="ARBA00023034"/>
    </source>
</evidence>
<evidence type="ECO:0000256" key="4">
    <source>
        <dbReference type="ARBA" id="ARBA00005082"/>
    </source>
</evidence>
<dbReference type="Proteomes" id="UP000597762">
    <property type="component" value="Unassembled WGS sequence"/>
</dbReference>
<evidence type="ECO:0000259" key="21">
    <source>
        <dbReference type="SMART" id="SM01221"/>
    </source>
</evidence>
<evidence type="ECO:0000256" key="15">
    <source>
        <dbReference type="ARBA" id="ARBA00023212"/>
    </source>
</evidence>
<feature type="domain" description="Formiminotransferase C-terminal subdomain" evidence="21">
    <location>
        <begin position="94"/>
        <end position="228"/>
    </location>
</feature>
<comment type="subcellular location">
    <subcellularLocation>
        <location evidence="2">Cytoplasm</location>
        <location evidence="2">Cytoskeleton</location>
        <location evidence="2">Microtubule organizing center</location>
        <location evidence="2">Centrosome</location>
        <location evidence="2">Centriole</location>
    </subcellularLocation>
    <subcellularLocation>
        <location evidence="3">Golgi apparatus</location>
    </subcellularLocation>
</comment>
<dbReference type="Gene3D" id="3.30.990.10">
    <property type="entry name" value="Formiminotransferase, N-terminal subdomain"/>
    <property type="match status" value="1"/>
</dbReference>
<dbReference type="OrthoDB" id="48036at2759"/>
<keyword evidence="15" id="KW-0206">Cytoskeleton</keyword>
<keyword evidence="12" id="KW-0369">Histidine metabolism</keyword>
<dbReference type="EC" id="2.1.2.5" evidence="7"/>
<evidence type="ECO:0000256" key="1">
    <source>
        <dbReference type="ARBA" id="ARBA00002680"/>
    </source>
</evidence>
<comment type="subunit">
    <text evidence="19">Homooctamer, including four polyglutamate binding sites. The subunits are arranged as a tetramer of dimers, and form a planar ring-shaped structure.</text>
</comment>
<dbReference type="SMART" id="SM01221">
    <property type="entry name" value="FTCD"/>
    <property type="match status" value="1"/>
</dbReference>
<dbReference type="NCBIfam" id="TIGR02024">
    <property type="entry name" value="FtcD"/>
    <property type="match status" value="1"/>
</dbReference>
<dbReference type="EC" id="4.3.1.4" evidence="8"/>
<keyword evidence="10" id="KW-0963">Cytoplasm</keyword>
<gene>
    <name evidence="23" type="ORF">SPHA_73314</name>
</gene>
<comment type="function">
    <text evidence="1">Binds and promotes bundling of vimentin filaments originating from the Golgi.</text>
</comment>
<comment type="caution">
    <text evidence="23">The sequence shown here is derived from an EMBL/GenBank/DDBJ whole genome shotgun (WGS) entry which is preliminary data.</text>
</comment>